<dbReference type="InterPro" id="IPR050362">
    <property type="entry name" value="Cation-dep_OMT"/>
</dbReference>
<organism evidence="5 6">
    <name type="scientific">Tolypocladium paradoxum</name>
    <dbReference type="NCBI Taxonomy" id="94208"/>
    <lineage>
        <taxon>Eukaryota</taxon>
        <taxon>Fungi</taxon>
        <taxon>Dikarya</taxon>
        <taxon>Ascomycota</taxon>
        <taxon>Pezizomycotina</taxon>
        <taxon>Sordariomycetes</taxon>
        <taxon>Hypocreomycetidae</taxon>
        <taxon>Hypocreales</taxon>
        <taxon>Ophiocordycipitaceae</taxon>
        <taxon>Tolypocladium</taxon>
    </lineage>
</organism>
<dbReference type="CDD" id="cd02440">
    <property type="entry name" value="AdoMet_MTases"/>
    <property type="match status" value="1"/>
</dbReference>
<evidence type="ECO:0000256" key="2">
    <source>
        <dbReference type="ARBA" id="ARBA00022679"/>
    </source>
</evidence>
<keyword evidence="3" id="KW-0949">S-adenosyl-L-methionine</keyword>
<keyword evidence="2 5" id="KW-0808">Transferase</keyword>
<dbReference type="OrthoDB" id="10251242at2759"/>
<accession>A0A2S4L9P4</accession>
<keyword evidence="1 5" id="KW-0489">Methyltransferase</keyword>
<dbReference type="PANTHER" id="PTHR10509:SF14">
    <property type="entry name" value="CAFFEOYL-COA O-METHYLTRANSFERASE 3-RELATED"/>
    <property type="match status" value="1"/>
</dbReference>
<gene>
    <name evidence="5" type="ORF">TPAR_00640</name>
</gene>
<comment type="caution">
    <text evidence="5">The sequence shown here is derived from an EMBL/GenBank/DDBJ whole genome shotgun (WGS) entry which is preliminary data.</text>
</comment>
<dbReference type="GO" id="GO:0032259">
    <property type="term" value="P:methylation"/>
    <property type="evidence" value="ECO:0007669"/>
    <property type="project" value="UniProtKB-KW"/>
</dbReference>
<comment type="similarity">
    <text evidence="4">Belongs to the class I-like SAM-binding methyltransferase superfamily. Cation-dependent O-methyltransferase family.</text>
</comment>
<dbReference type="GO" id="GO:0008757">
    <property type="term" value="F:S-adenosylmethionine-dependent methyltransferase activity"/>
    <property type="evidence" value="ECO:0007669"/>
    <property type="project" value="TreeGrafter"/>
</dbReference>
<name>A0A2S4L9P4_9HYPO</name>
<dbReference type="GO" id="GO:0008171">
    <property type="term" value="F:O-methyltransferase activity"/>
    <property type="evidence" value="ECO:0007669"/>
    <property type="project" value="InterPro"/>
</dbReference>
<dbReference type="InterPro" id="IPR002935">
    <property type="entry name" value="SAM_O-MeTrfase"/>
</dbReference>
<dbReference type="EMBL" id="PKSG01000067">
    <property type="protein sequence ID" value="POR39174.1"/>
    <property type="molecule type" value="Genomic_DNA"/>
</dbReference>
<dbReference type="SUPFAM" id="SSF53335">
    <property type="entry name" value="S-adenosyl-L-methionine-dependent methyltransferases"/>
    <property type="match status" value="1"/>
</dbReference>
<feature type="non-terminal residue" evidence="5">
    <location>
        <position position="1"/>
    </location>
</feature>
<dbReference type="InterPro" id="IPR029063">
    <property type="entry name" value="SAM-dependent_MTases_sf"/>
</dbReference>
<protein>
    <submittedName>
        <fullName evidence="5">Caffeoyl-CoA O-methyltransferase 2</fullName>
    </submittedName>
</protein>
<reference evidence="5 6" key="1">
    <citation type="submission" date="2018-01" db="EMBL/GenBank/DDBJ databases">
        <title>Harnessing the power of phylogenomics to disentangle the directionality and signatures of interkingdom host jumping in the parasitic fungal genus Tolypocladium.</title>
        <authorList>
            <person name="Quandt C.A."/>
            <person name="Patterson W."/>
            <person name="Spatafora J.W."/>
        </authorList>
    </citation>
    <scope>NUCLEOTIDE SEQUENCE [LARGE SCALE GENOMIC DNA]</scope>
    <source>
        <strain evidence="5 6">NRBC 100945</strain>
    </source>
</reference>
<dbReference type="Gene3D" id="3.40.50.150">
    <property type="entry name" value="Vaccinia Virus protein VP39"/>
    <property type="match status" value="1"/>
</dbReference>
<sequence>FSLIQRDIKSLQVASVTHCATRLNALPSPRPSPSATMKGGNTNLYANPETGERVTAYSMAHSTPLPKHITDYHAAASASRDDSMMLSSNFQSQLHLLLANVIGAKRVLEIGVYVGYSAMVWAHATGPDGLVTGLEFSPELAQIARDAFAAQGLDNINIIVGDGAETLPKLGVATPYDLVFLDADKTGYSNYLRILLARSRPGAAGRLLRPGALIVADNVLRRGQVADPALTEPEFGSQQQWDAHVEAVRRFNDECVAEARLETFLLPLWDGLSIMRLRD</sequence>
<proteinExistence type="inferred from homology"/>
<evidence type="ECO:0000256" key="1">
    <source>
        <dbReference type="ARBA" id="ARBA00022603"/>
    </source>
</evidence>
<dbReference type="STRING" id="94208.A0A2S4L9P4"/>
<dbReference type="Pfam" id="PF01596">
    <property type="entry name" value="Methyltransf_3"/>
    <property type="match status" value="1"/>
</dbReference>
<evidence type="ECO:0000313" key="5">
    <source>
        <dbReference type="EMBL" id="POR39174.1"/>
    </source>
</evidence>
<keyword evidence="6" id="KW-1185">Reference proteome</keyword>
<dbReference type="PROSITE" id="PS51682">
    <property type="entry name" value="SAM_OMT_I"/>
    <property type="match status" value="1"/>
</dbReference>
<dbReference type="Proteomes" id="UP000237481">
    <property type="component" value="Unassembled WGS sequence"/>
</dbReference>
<evidence type="ECO:0000256" key="4">
    <source>
        <dbReference type="ARBA" id="ARBA00023453"/>
    </source>
</evidence>
<dbReference type="AlphaFoldDB" id="A0A2S4L9P4"/>
<evidence type="ECO:0000313" key="6">
    <source>
        <dbReference type="Proteomes" id="UP000237481"/>
    </source>
</evidence>
<evidence type="ECO:0000256" key="3">
    <source>
        <dbReference type="ARBA" id="ARBA00022691"/>
    </source>
</evidence>
<dbReference type="PANTHER" id="PTHR10509">
    <property type="entry name" value="O-METHYLTRANSFERASE-RELATED"/>
    <property type="match status" value="1"/>
</dbReference>